<reference evidence="1 2" key="1">
    <citation type="journal article" date="2014" name="Appl. Environ. Microbiol.">
        <title>Elucidation of insertion elements encoded on plasmids and in vitro construction of shuttle vectors from the toxic cyanobacterium Planktothrix.</title>
        <authorList>
            <person name="Christiansen G."/>
            <person name="Goesmann A."/>
            <person name="Kurmayer R."/>
        </authorList>
    </citation>
    <scope>NUCLEOTIDE SEQUENCE [LARGE SCALE GENOMIC DNA]</scope>
    <source>
        <strain evidence="1 2">NIVA-CYA 126/8</strain>
    </source>
</reference>
<dbReference type="Proteomes" id="UP000027395">
    <property type="component" value="Chromosome"/>
</dbReference>
<dbReference type="EMBL" id="CM002803">
    <property type="protein sequence ID" value="KEI67711.1"/>
    <property type="molecule type" value="Genomic_DNA"/>
</dbReference>
<organism evidence="1 2">
    <name type="scientific">Planktothrix agardhii (strain NIVA-CYA 126/8)</name>
    <dbReference type="NCBI Taxonomy" id="388467"/>
    <lineage>
        <taxon>Bacteria</taxon>
        <taxon>Bacillati</taxon>
        <taxon>Cyanobacteriota</taxon>
        <taxon>Cyanophyceae</taxon>
        <taxon>Oscillatoriophycideae</taxon>
        <taxon>Oscillatoriales</taxon>
        <taxon>Microcoleaceae</taxon>
        <taxon>Planktothrix</taxon>
    </lineage>
</organism>
<accession>A0A073CHW8</accession>
<evidence type="ECO:0000313" key="1">
    <source>
        <dbReference type="EMBL" id="KEI67711.1"/>
    </source>
</evidence>
<keyword evidence="2" id="KW-1185">Reference proteome</keyword>
<dbReference type="STRING" id="388467.A19Y_2845"/>
<dbReference type="AlphaFoldDB" id="A0A073CHW8"/>
<sequence length="149" mass="16997">MFTTSLCLRVFVVKLGFIAIEFDCRQLKKLIAMDYKTAYNFLIDQGMALETQKNPDAFLIRLKQGHPPIPGQVTSILLSLKIAYDSLKDNSKFEKILVLALHQLVMESQQQFAAGRNRGVEWPPLLQEDLQRISLAVKSIFSGQWLVEK</sequence>
<proteinExistence type="predicted"/>
<gene>
    <name evidence="1" type="ORF">A19Y_2845</name>
</gene>
<dbReference type="eggNOG" id="ENOG5032VQ6">
    <property type="taxonomic scope" value="Bacteria"/>
</dbReference>
<protein>
    <recommendedName>
        <fullName evidence="3">Dethiobiotin synthetase</fullName>
    </recommendedName>
</protein>
<name>A0A073CHW8_PLAA1</name>
<evidence type="ECO:0008006" key="3">
    <source>
        <dbReference type="Google" id="ProtNLM"/>
    </source>
</evidence>
<dbReference type="PATRIC" id="fig|388467.6.peg.2790"/>
<evidence type="ECO:0000313" key="2">
    <source>
        <dbReference type="Proteomes" id="UP000027395"/>
    </source>
</evidence>
<dbReference type="HOGENOM" id="CLU_146696_0_0_3"/>